<dbReference type="InterPro" id="IPR050570">
    <property type="entry name" value="Cell_wall_metabolism_enzyme"/>
</dbReference>
<evidence type="ECO:0000256" key="1">
    <source>
        <dbReference type="SAM" id="Coils"/>
    </source>
</evidence>
<dbReference type="InterPro" id="IPR016047">
    <property type="entry name" value="M23ase_b-sheet_dom"/>
</dbReference>
<dbReference type="Gene3D" id="6.10.250.3150">
    <property type="match status" value="1"/>
</dbReference>
<dbReference type="Gene3D" id="2.70.70.10">
    <property type="entry name" value="Glucose Permease (Domain IIA)"/>
    <property type="match status" value="1"/>
</dbReference>
<dbReference type="PANTHER" id="PTHR21666:SF270">
    <property type="entry name" value="MUREIN HYDROLASE ACTIVATOR ENVC"/>
    <property type="match status" value="1"/>
</dbReference>
<dbReference type="Proteomes" id="UP000184139">
    <property type="component" value="Unassembled WGS sequence"/>
</dbReference>
<dbReference type="STRING" id="1121409.SAMN02745124_02880"/>
<protein>
    <submittedName>
        <fullName evidence="3">Septal ring factor EnvC, activator of murein hydrolases AmiA and AmiB</fullName>
    </submittedName>
</protein>
<evidence type="ECO:0000313" key="4">
    <source>
        <dbReference type="Proteomes" id="UP000184139"/>
    </source>
</evidence>
<dbReference type="PANTHER" id="PTHR21666">
    <property type="entry name" value="PEPTIDASE-RELATED"/>
    <property type="match status" value="1"/>
</dbReference>
<dbReference type="EMBL" id="FQXS01000018">
    <property type="protein sequence ID" value="SHH96330.1"/>
    <property type="molecule type" value="Genomic_DNA"/>
</dbReference>
<keyword evidence="3" id="KW-0378">Hydrolase</keyword>
<dbReference type="Pfam" id="PF01551">
    <property type="entry name" value="Peptidase_M23"/>
    <property type="match status" value="1"/>
</dbReference>
<feature type="domain" description="M23ase beta-sheet core" evidence="2">
    <location>
        <begin position="355"/>
        <end position="448"/>
    </location>
</feature>
<dbReference type="GO" id="GO:0004222">
    <property type="term" value="F:metalloendopeptidase activity"/>
    <property type="evidence" value="ECO:0007669"/>
    <property type="project" value="TreeGrafter"/>
</dbReference>
<dbReference type="SUPFAM" id="SSF51261">
    <property type="entry name" value="Duplicated hybrid motif"/>
    <property type="match status" value="1"/>
</dbReference>
<sequence>MVMGRLEGSLKKLGFLSRLRRAREFYRRHIHDIPRIKFDCATTRLSETAIFQGSLVGTARRLFAAAGFVLLVAVLLPATDAGAADSPEVRQQKKEEVAKGIKTYRINIRRLQEGIKKQQEQITRTRQQERDLLAELQNIDLRLGEQLEKLDVLEARMKAQRELLLVKERELQRTRSEKQAVQDHLMKRIQAYYKMGSIGFINVTFSAQTLPELMRFHDSFQTLIRYDRDVIATFRHTINELEAAIETLELEEGLLQEFIAQNAREREKLDDIRQEKEALLVRIRTQQKLHQQAIEEMQQASASLSSSLQVLEKKEDFLDQSFLRNKGKLPPPVDGTIITRFKEHSTNRLGITSLSNGIAIEAPTGTMVRAIHEGEVMFAGYLRGYGNTVIVNHGYQYYSITSRVERILIEKGQRVDERTEIAIMGETATLINEGLYFEIRHGSKNLDPSDWLDPSRISKKP</sequence>
<dbReference type="CDD" id="cd12797">
    <property type="entry name" value="M23_peptidase"/>
    <property type="match status" value="1"/>
</dbReference>
<organism evidence="3 4">
    <name type="scientific">Desulfofustis glycolicus DSM 9705</name>
    <dbReference type="NCBI Taxonomy" id="1121409"/>
    <lineage>
        <taxon>Bacteria</taxon>
        <taxon>Pseudomonadati</taxon>
        <taxon>Thermodesulfobacteriota</taxon>
        <taxon>Desulfobulbia</taxon>
        <taxon>Desulfobulbales</taxon>
        <taxon>Desulfocapsaceae</taxon>
        <taxon>Desulfofustis</taxon>
    </lineage>
</organism>
<accession>A0A1M5X929</accession>
<evidence type="ECO:0000313" key="3">
    <source>
        <dbReference type="EMBL" id="SHH96330.1"/>
    </source>
</evidence>
<dbReference type="AlphaFoldDB" id="A0A1M5X929"/>
<name>A0A1M5X929_9BACT</name>
<feature type="coiled-coil region" evidence="1">
    <location>
        <begin position="101"/>
        <end position="177"/>
    </location>
</feature>
<gene>
    <name evidence="3" type="ORF">SAMN02745124_02880</name>
</gene>
<reference evidence="3 4" key="1">
    <citation type="submission" date="2016-11" db="EMBL/GenBank/DDBJ databases">
        <authorList>
            <person name="Jaros S."/>
            <person name="Januszkiewicz K."/>
            <person name="Wedrychowicz H."/>
        </authorList>
    </citation>
    <scope>NUCLEOTIDE SEQUENCE [LARGE SCALE GENOMIC DNA]</scope>
    <source>
        <strain evidence="3 4">DSM 9705</strain>
    </source>
</reference>
<keyword evidence="1" id="KW-0175">Coiled coil</keyword>
<feature type="coiled-coil region" evidence="1">
    <location>
        <begin position="231"/>
        <end position="314"/>
    </location>
</feature>
<proteinExistence type="predicted"/>
<keyword evidence="4" id="KW-1185">Reference proteome</keyword>
<evidence type="ECO:0000259" key="2">
    <source>
        <dbReference type="Pfam" id="PF01551"/>
    </source>
</evidence>
<dbReference type="InterPro" id="IPR011055">
    <property type="entry name" value="Dup_hybrid_motif"/>
</dbReference>